<evidence type="ECO:0000259" key="1">
    <source>
        <dbReference type="PROSITE" id="PS51071"/>
    </source>
</evidence>
<dbReference type="PROSITE" id="PS51071">
    <property type="entry name" value="HTH_RPIR"/>
    <property type="match status" value="1"/>
</dbReference>
<dbReference type="InterPro" id="IPR036388">
    <property type="entry name" value="WH-like_DNA-bd_sf"/>
</dbReference>
<dbReference type="SUPFAM" id="SSF46689">
    <property type="entry name" value="Homeodomain-like"/>
    <property type="match status" value="1"/>
</dbReference>
<evidence type="ECO:0000313" key="2">
    <source>
        <dbReference type="EMBL" id="AHI52795.1"/>
    </source>
</evidence>
<dbReference type="AlphaFoldDB" id="W6A7H3"/>
<dbReference type="Gene3D" id="1.10.10.10">
    <property type="entry name" value="Winged helix-like DNA-binding domain superfamily/Winged helix DNA-binding domain"/>
    <property type="match status" value="1"/>
</dbReference>
<sequence>MKAIKEFLLNTLKFDNSDINKKIAKNLLESYNTDKYLSLKELSLKSYCSESAITKFCKKIELSGYKELIICLQIEKEKYLRNNVENISFGQNYIFDYLDFIKSEITLNRQWIENFKISLQEKKKLYIFSCYQLMDIANFFREYSEFKGTRTIFSAIRHFEGRSIQNAISENNSIILIFLSGQDNNWLIDEIYSVIKKNRNSKDIYIISSKSQSNKIEQKNLYQLNSYKMYSGYEYRRIYLDILCLTIFEDYKRI</sequence>
<dbReference type="eggNOG" id="COG1737">
    <property type="taxonomic scope" value="Bacteria"/>
</dbReference>
<dbReference type="OrthoDB" id="388812at2"/>
<feature type="domain" description="HTH rpiR-type" evidence="1">
    <location>
        <begin position="3"/>
        <end position="79"/>
    </location>
</feature>
<dbReference type="InterPro" id="IPR009057">
    <property type="entry name" value="Homeodomain-like_sf"/>
</dbReference>
<gene>
    <name evidence="2" type="ORF">SCULI_v1c04540</name>
</gene>
<dbReference type="HOGENOM" id="CLU_1093751_0_0_14"/>
<dbReference type="Pfam" id="PF01418">
    <property type="entry name" value="HTH_6"/>
    <property type="match status" value="1"/>
</dbReference>
<organism evidence="2 3">
    <name type="scientific">Spiroplasma culicicola AES-1</name>
    <dbReference type="NCBI Taxonomy" id="1276246"/>
    <lineage>
        <taxon>Bacteria</taxon>
        <taxon>Bacillati</taxon>
        <taxon>Mycoplasmatota</taxon>
        <taxon>Mollicutes</taxon>
        <taxon>Entomoplasmatales</taxon>
        <taxon>Spiroplasmataceae</taxon>
        <taxon>Spiroplasma</taxon>
    </lineage>
</organism>
<evidence type="ECO:0000313" key="3">
    <source>
        <dbReference type="Proteomes" id="UP000019267"/>
    </source>
</evidence>
<dbReference type="KEGG" id="scq:SCULI_v1c04540"/>
<reference evidence="2 3" key="1">
    <citation type="journal article" date="2014" name="Genome Biol. Evol.">
        <title>Molecular evolution of the substrate utilization strategies and putative virulence factors in mosquito-associated Spiroplasma species.</title>
        <authorList>
            <person name="Chang T.H."/>
            <person name="Lo W.S."/>
            <person name="Ku C."/>
            <person name="Chen L.L."/>
            <person name="Kuo C.H."/>
        </authorList>
    </citation>
    <scope>NUCLEOTIDE SEQUENCE [LARGE SCALE GENOMIC DNA]</scope>
    <source>
        <strain evidence="2">AES-1</strain>
    </source>
</reference>
<keyword evidence="3" id="KW-1185">Reference proteome</keyword>
<dbReference type="Proteomes" id="UP000019267">
    <property type="component" value="Chromosome"/>
</dbReference>
<proteinExistence type="predicted"/>
<dbReference type="PATRIC" id="fig|1276246.3.peg.453"/>
<dbReference type="GO" id="GO:0003700">
    <property type="term" value="F:DNA-binding transcription factor activity"/>
    <property type="evidence" value="ECO:0007669"/>
    <property type="project" value="InterPro"/>
</dbReference>
<dbReference type="EMBL" id="CP006681">
    <property type="protein sequence ID" value="AHI52795.1"/>
    <property type="molecule type" value="Genomic_DNA"/>
</dbReference>
<dbReference type="STRING" id="1276246.SCULI_v1c04540"/>
<protein>
    <recommendedName>
        <fullName evidence="1">HTH rpiR-type domain-containing protein</fullName>
    </recommendedName>
</protein>
<dbReference type="InterPro" id="IPR000281">
    <property type="entry name" value="HTH_RpiR"/>
</dbReference>
<name>W6A7H3_9MOLU</name>
<accession>W6A7H3</accession>
<dbReference type="RefSeq" id="WP_025363032.1">
    <property type="nucleotide sequence ID" value="NZ_CP006681.1"/>
</dbReference>